<dbReference type="GO" id="GO:0003677">
    <property type="term" value="F:DNA binding"/>
    <property type="evidence" value="ECO:0007669"/>
    <property type="project" value="InterPro"/>
</dbReference>
<dbReference type="InterPro" id="IPR036977">
    <property type="entry name" value="DNA_primase_Znf_CHC2"/>
</dbReference>
<dbReference type="EMBL" id="BLLS01000089">
    <property type="protein sequence ID" value="GFH87347.1"/>
    <property type="molecule type" value="Genomic_DNA"/>
</dbReference>
<sequence>MNIQDAKQIKIADYLQSLGYSPVKQQSGSLWYKSPFRRETEASFKVNTDRNLWFDYGLGRGGNIITLAQELYGSDYVPYLLDRIAEQVPHIRPVSFSFRRQPYEPSFQHLEVRELSHPALLRYLQERGINTALAKPECKELHFINNGKPYFAIGFPNVAGGYEVRNRFFKGCIAPKDISHIRQRGERREKCLVFEGMTDYLSFLTLRMKNCPTMPDLDRQDYVVLNSVSNVSKAIDTLHGYERIHCLLDNDEAGIRAYQELRKEFSGRLRDFSDNYRGYKDLNDYLCGKPLSQSAEPMKQEPQVQSARRIMQPPKKRGLKM</sequence>
<reference evidence="3 6" key="2">
    <citation type="journal article" date="2020" name="Microbiome">
        <title>Single-cell genomics of uncultured bacteria reveals dietary fiber responders in the mouse gut microbiota.</title>
        <authorList>
            <person name="Chijiiwa R."/>
            <person name="Hosokawa M."/>
            <person name="Kogawa M."/>
            <person name="Nishikawa Y."/>
            <person name="Ide K."/>
            <person name="Sakanashi C."/>
            <person name="Takahashi K."/>
            <person name="Takeyama H."/>
        </authorList>
    </citation>
    <scope>NUCLEOTIDE SEQUENCE [LARGE SCALE GENOMIC DNA]</scope>
    <source>
        <strain evidence="3">IMSAGC_001</strain>
    </source>
</reference>
<organism evidence="4 5">
    <name type="scientific">Bacteroides acidifaciens</name>
    <dbReference type="NCBI Taxonomy" id="85831"/>
    <lineage>
        <taxon>Bacteria</taxon>
        <taxon>Pseudomonadati</taxon>
        <taxon>Bacteroidota</taxon>
        <taxon>Bacteroidia</taxon>
        <taxon>Bacteroidales</taxon>
        <taxon>Bacteroidaceae</taxon>
        <taxon>Bacteroides</taxon>
    </lineage>
</organism>
<dbReference type="SUPFAM" id="SSF57783">
    <property type="entry name" value="Zinc beta-ribbon"/>
    <property type="match status" value="1"/>
</dbReference>
<dbReference type="Proteomes" id="UP000491181">
    <property type="component" value="Unassembled WGS sequence"/>
</dbReference>
<dbReference type="Proteomes" id="UP000267159">
    <property type="component" value="Unassembled WGS sequence"/>
</dbReference>
<feature type="region of interest" description="Disordered" evidence="1">
    <location>
        <begin position="291"/>
        <end position="321"/>
    </location>
</feature>
<gene>
    <name evidence="3" type="primary">dnaG_5</name>
    <name evidence="4" type="ORF">D7Y07_19485</name>
    <name evidence="3" type="ORF">IMSAGC001_02772</name>
</gene>
<name>A0A3L8A717_9BACE</name>
<evidence type="ECO:0000313" key="3">
    <source>
        <dbReference type="EMBL" id="GFH87347.1"/>
    </source>
</evidence>
<dbReference type="Gene3D" id="3.40.1360.10">
    <property type="match status" value="1"/>
</dbReference>
<dbReference type="GO" id="GO:0006260">
    <property type="term" value="P:DNA replication"/>
    <property type="evidence" value="ECO:0007669"/>
    <property type="project" value="InterPro"/>
</dbReference>
<evidence type="ECO:0000313" key="6">
    <source>
        <dbReference type="Proteomes" id="UP000491181"/>
    </source>
</evidence>
<keyword evidence="3" id="KW-0808">Transferase</keyword>
<dbReference type="AlphaFoldDB" id="A0A3L8A717"/>
<dbReference type="Pfam" id="PF13155">
    <property type="entry name" value="Toprim_2"/>
    <property type="match status" value="1"/>
</dbReference>
<dbReference type="EC" id="2.7.7.-" evidence="3"/>
<dbReference type="EMBL" id="RAZM01000113">
    <property type="protein sequence ID" value="RLT78393.1"/>
    <property type="molecule type" value="Genomic_DNA"/>
</dbReference>
<protein>
    <submittedName>
        <fullName evidence="4">DNA primase</fullName>
        <ecNumber evidence="3">2.7.7.-</ecNumber>
    </submittedName>
</protein>
<feature type="domain" description="Zinc finger CHC2-type" evidence="2">
    <location>
        <begin position="8"/>
        <end position="78"/>
    </location>
</feature>
<evidence type="ECO:0000313" key="5">
    <source>
        <dbReference type="Proteomes" id="UP000267159"/>
    </source>
</evidence>
<dbReference type="Pfam" id="PF01807">
    <property type="entry name" value="Zn_ribbon_DnaG"/>
    <property type="match status" value="1"/>
</dbReference>
<accession>A0A3L8A717</accession>
<dbReference type="InterPro" id="IPR002694">
    <property type="entry name" value="Znf_CHC2"/>
</dbReference>
<comment type="caution">
    <text evidence="4">The sequence shown here is derived from an EMBL/GenBank/DDBJ whole genome shotgun (WGS) entry which is preliminary data.</text>
</comment>
<reference evidence="4 5" key="1">
    <citation type="submission" date="2018-09" db="EMBL/GenBank/DDBJ databases">
        <title>Murine metabolic-syndrome-specific gut microbial biobank.</title>
        <authorList>
            <person name="Liu C."/>
        </authorList>
    </citation>
    <scope>NUCLEOTIDE SEQUENCE [LARGE SCALE GENOMIC DNA]</scope>
    <source>
        <strain evidence="4 5">0.1X-D8-26</strain>
    </source>
</reference>
<proteinExistence type="predicted"/>
<evidence type="ECO:0000256" key="1">
    <source>
        <dbReference type="SAM" id="MobiDB-lite"/>
    </source>
</evidence>
<keyword evidence="3" id="KW-0548">Nucleotidyltransferase</keyword>
<evidence type="ECO:0000313" key="4">
    <source>
        <dbReference type="EMBL" id="RLT78393.1"/>
    </source>
</evidence>
<dbReference type="Gene3D" id="3.90.580.10">
    <property type="entry name" value="Zinc finger, CHC2-type domain"/>
    <property type="match status" value="1"/>
</dbReference>
<dbReference type="RefSeq" id="WP_121768643.1">
    <property type="nucleotide sequence ID" value="NZ_BLLS01000089.1"/>
</dbReference>
<dbReference type="GO" id="GO:0008270">
    <property type="term" value="F:zinc ion binding"/>
    <property type="evidence" value="ECO:0007669"/>
    <property type="project" value="InterPro"/>
</dbReference>
<dbReference type="GO" id="GO:0003899">
    <property type="term" value="F:DNA-directed RNA polymerase activity"/>
    <property type="evidence" value="ECO:0007669"/>
    <property type="project" value="InterPro"/>
</dbReference>
<evidence type="ECO:0000259" key="2">
    <source>
        <dbReference type="Pfam" id="PF01807"/>
    </source>
</evidence>